<dbReference type="STRING" id="1758689.SGUI_1716"/>
<accession>A0A1B1NCF4</accession>
<proteinExistence type="predicted"/>
<dbReference type="EMBL" id="CP014989">
    <property type="protein sequence ID" value="ANS79112.1"/>
    <property type="molecule type" value="Genomic_DNA"/>
</dbReference>
<keyword evidence="1" id="KW-0812">Transmembrane</keyword>
<dbReference type="OrthoDB" id="4871753at2"/>
<reference evidence="2 3" key="1">
    <citation type="submission" date="2016-03" db="EMBL/GenBank/DDBJ databases">
        <title>Shallow-sea hydrothermal system.</title>
        <authorList>
            <person name="Tang K."/>
        </authorList>
    </citation>
    <scope>NUCLEOTIDE SEQUENCE [LARGE SCALE GENOMIC DNA]</scope>
    <source>
        <strain evidence="2 3">JLT9</strain>
    </source>
</reference>
<gene>
    <name evidence="2" type="ORF">SGUI_1716</name>
</gene>
<name>A0A1B1NCF4_9MICO</name>
<evidence type="ECO:0000256" key="1">
    <source>
        <dbReference type="SAM" id="Phobius"/>
    </source>
</evidence>
<organism evidence="2 3">
    <name type="scientific">Serinicoccus hydrothermalis</name>
    <dbReference type="NCBI Taxonomy" id="1758689"/>
    <lineage>
        <taxon>Bacteria</taxon>
        <taxon>Bacillati</taxon>
        <taxon>Actinomycetota</taxon>
        <taxon>Actinomycetes</taxon>
        <taxon>Micrococcales</taxon>
        <taxon>Ornithinimicrobiaceae</taxon>
        <taxon>Serinicoccus</taxon>
    </lineage>
</organism>
<protein>
    <submittedName>
        <fullName evidence="2">Uncharacterized protein</fullName>
    </submittedName>
</protein>
<keyword evidence="1" id="KW-0472">Membrane</keyword>
<dbReference type="KEGG" id="serj:SGUI_1716"/>
<keyword evidence="1" id="KW-1133">Transmembrane helix</keyword>
<dbReference type="Proteomes" id="UP000092482">
    <property type="component" value="Chromosome"/>
</dbReference>
<evidence type="ECO:0000313" key="3">
    <source>
        <dbReference type="Proteomes" id="UP000092482"/>
    </source>
</evidence>
<sequence length="74" mass="7418">MGDLEDPDLPVVADAATGIPVWRRWVADPLPLLLLTGAVGLAVSATLLPGAGALWLVPALFAVVVAGMALSGST</sequence>
<dbReference type="RefSeq" id="WP_066638876.1">
    <property type="nucleotide sequence ID" value="NZ_CP014989.1"/>
</dbReference>
<dbReference type="AlphaFoldDB" id="A0A1B1NCF4"/>
<keyword evidence="3" id="KW-1185">Reference proteome</keyword>
<evidence type="ECO:0000313" key="2">
    <source>
        <dbReference type="EMBL" id="ANS79112.1"/>
    </source>
</evidence>
<feature type="transmembrane region" description="Helical" evidence="1">
    <location>
        <begin position="54"/>
        <end position="72"/>
    </location>
</feature>